<dbReference type="PANTHER" id="PTHR43130:SF3">
    <property type="entry name" value="HTH-TYPE TRANSCRIPTIONAL REGULATOR RV1931C"/>
    <property type="match status" value="1"/>
</dbReference>
<dbReference type="PANTHER" id="PTHR43130">
    <property type="entry name" value="ARAC-FAMILY TRANSCRIPTIONAL REGULATOR"/>
    <property type="match status" value="1"/>
</dbReference>
<reference evidence="4 5" key="1">
    <citation type="submission" date="2019-04" db="EMBL/GenBank/DDBJ databases">
        <title>Draft, Whole-Genome Sequence of the Anthracene-degrading Mycobacterium frederiksbergense LB501T, Isolated from a Polycyclic Aromatic Hydrocarbon (PAH)-Contaminated Soil.</title>
        <authorList>
            <person name="Augelletti F."/>
        </authorList>
    </citation>
    <scope>NUCLEOTIDE SEQUENCE [LARGE SCALE GENOMIC DNA]</scope>
    <source>
        <strain evidence="4 5">LB 501T</strain>
    </source>
</reference>
<dbReference type="Proteomes" id="UP000501849">
    <property type="component" value="Chromosome"/>
</dbReference>
<accession>A0A6H0S4Q0</accession>
<dbReference type="SUPFAM" id="SSF46689">
    <property type="entry name" value="Homeodomain-like"/>
    <property type="match status" value="1"/>
</dbReference>
<dbReference type="Gene3D" id="3.40.50.880">
    <property type="match status" value="1"/>
</dbReference>
<name>A0A6H0S4Q0_9MYCO</name>
<evidence type="ECO:0000256" key="2">
    <source>
        <dbReference type="ARBA" id="ARBA00023163"/>
    </source>
</evidence>
<proteinExistence type="predicted"/>
<dbReference type="KEGG" id="mfre:EXE63_15585"/>
<evidence type="ECO:0000313" key="5">
    <source>
        <dbReference type="Proteomes" id="UP000501849"/>
    </source>
</evidence>
<dbReference type="SMART" id="SM00342">
    <property type="entry name" value="HTH_ARAC"/>
    <property type="match status" value="1"/>
</dbReference>
<keyword evidence="1" id="KW-0805">Transcription regulation</keyword>
<keyword evidence="5" id="KW-1185">Reference proteome</keyword>
<dbReference type="Gene3D" id="1.10.10.60">
    <property type="entry name" value="Homeodomain-like"/>
    <property type="match status" value="1"/>
</dbReference>
<keyword evidence="2" id="KW-0804">Transcription</keyword>
<dbReference type="Pfam" id="PF01965">
    <property type="entry name" value="DJ-1_PfpI"/>
    <property type="match status" value="1"/>
</dbReference>
<organism evidence="4 5">
    <name type="scientific">Mycolicibacterium frederiksbergense</name>
    <dbReference type="NCBI Taxonomy" id="117567"/>
    <lineage>
        <taxon>Bacteria</taxon>
        <taxon>Bacillati</taxon>
        <taxon>Actinomycetota</taxon>
        <taxon>Actinomycetes</taxon>
        <taxon>Mycobacteriales</taxon>
        <taxon>Mycobacteriaceae</taxon>
        <taxon>Mycolicibacterium</taxon>
    </lineage>
</organism>
<dbReference type="InterPro" id="IPR052158">
    <property type="entry name" value="INH-QAR"/>
</dbReference>
<dbReference type="CDD" id="cd03137">
    <property type="entry name" value="GATase1_AraC_1"/>
    <property type="match status" value="1"/>
</dbReference>
<gene>
    <name evidence="4" type="ORF">EXE63_15585</name>
</gene>
<sequence>MCHYVEHRSRRIAMLACDGVRTLDVTGPLEVFDVARTLGYDYAVSLHTYGDSSAIRCASGLTLAATPAALLDTPPDTVILLGGESFVSEVVPPHVQQSVRTRTAGVRRIAAIDAGVFALGAAGLLDGRRTTTHWRHLDAFVTRCPSTIVDRESVFVRDDDIWTAAGSAAGIDLVLALIADDHGTDLAHEISKEMVVLSRRMEGHPQISAAARTPRPKHAELERLMATVSADPAGHYELDVVAAQIGMSPRHLARLFKAQVGVTLRQYVYEVRLENAVSLVLAGESFHAAAQRSGLRYGARIRDHLEAHRVLPAPTRPAPLLVDPGGAEAVPVYAG</sequence>
<dbReference type="GO" id="GO:0003700">
    <property type="term" value="F:DNA-binding transcription factor activity"/>
    <property type="evidence" value="ECO:0007669"/>
    <property type="project" value="InterPro"/>
</dbReference>
<feature type="domain" description="HTH araC/xylS-type" evidence="3">
    <location>
        <begin position="222"/>
        <end position="295"/>
    </location>
</feature>
<dbReference type="InterPro" id="IPR002818">
    <property type="entry name" value="DJ-1/PfpI"/>
</dbReference>
<dbReference type="SUPFAM" id="SSF52317">
    <property type="entry name" value="Class I glutamine amidotransferase-like"/>
    <property type="match status" value="1"/>
</dbReference>
<dbReference type="Pfam" id="PF12833">
    <property type="entry name" value="HTH_18"/>
    <property type="match status" value="1"/>
</dbReference>
<dbReference type="AlphaFoldDB" id="A0A6H0S4Q0"/>
<protein>
    <submittedName>
        <fullName evidence="4">AraC family transcriptional regulator</fullName>
    </submittedName>
</protein>
<evidence type="ECO:0000259" key="3">
    <source>
        <dbReference type="PROSITE" id="PS01124"/>
    </source>
</evidence>
<dbReference type="InterPro" id="IPR018060">
    <property type="entry name" value="HTH_AraC"/>
</dbReference>
<dbReference type="EMBL" id="CP038799">
    <property type="protein sequence ID" value="QIV82136.1"/>
    <property type="molecule type" value="Genomic_DNA"/>
</dbReference>
<evidence type="ECO:0000256" key="1">
    <source>
        <dbReference type="ARBA" id="ARBA00023015"/>
    </source>
</evidence>
<evidence type="ECO:0000313" key="4">
    <source>
        <dbReference type="EMBL" id="QIV82136.1"/>
    </source>
</evidence>
<dbReference type="RefSeq" id="WP_168142663.1">
    <property type="nucleotide sequence ID" value="NZ_CP038799.1"/>
</dbReference>
<dbReference type="InterPro" id="IPR009057">
    <property type="entry name" value="Homeodomain-like_sf"/>
</dbReference>
<dbReference type="InterPro" id="IPR029062">
    <property type="entry name" value="Class_I_gatase-like"/>
</dbReference>
<dbReference type="PROSITE" id="PS01124">
    <property type="entry name" value="HTH_ARAC_FAMILY_2"/>
    <property type="match status" value="1"/>
</dbReference>
<dbReference type="GO" id="GO:0043565">
    <property type="term" value="F:sequence-specific DNA binding"/>
    <property type="evidence" value="ECO:0007669"/>
    <property type="project" value="InterPro"/>
</dbReference>